<evidence type="ECO:0000256" key="3">
    <source>
        <dbReference type="ARBA" id="ARBA00022679"/>
    </source>
</evidence>
<dbReference type="Proteomes" id="UP000425960">
    <property type="component" value="Chromosome"/>
</dbReference>
<evidence type="ECO:0000256" key="2">
    <source>
        <dbReference type="ARBA" id="ARBA00012135"/>
    </source>
</evidence>
<accession>A0A5K7ZYY8</accession>
<dbReference type="PANTHER" id="PTHR20858:SF17">
    <property type="entry name" value="HYDROXYMETHYLPYRIMIDINE_PHOSPHOMETHYLPYRIMIDINE KINASE THI20-RELATED"/>
    <property type="match status" value="1"/>
</dbReference>
<dbReference type="EC" id="2.7.1.49" evidence="2"/>
<dbReference type="GO" id="GO:0008902">
    <property type="term" value="F:hydroxymethylpyrimidine kinase activity"/>
    <property type="evidence" value="ECO:0007669"/>
    <property type="project" value="UniProtKB-EC"/>
</dbReference>
<dbReference type="InterPro" id="IPR013749">
    <property type="entry name" value="PM/HMP-P_kinase-1"/>
</dbReference>
<dbReference type="PANTHER" id="PTHR20858">
    <property type="entry name" value="PHOSPHOMETHYLPYRIMIDINE KINASE"/>
    <property type="match status" value="1"/>
</dbReference>
<evidence type="ECO:0000259" key="7">
    <source>
        <dbReference type="Pfam" id="PF08543"/>
    </source>
</evidence>
<dbReference type="InterPro" id="IPR029056">
    <property type="entry name" value="Ribokinase-like"/>
</dbReference>
<dbReference type="NCBIfam" id="TIGR00097">
    <property type="entry name" value="HMP-P_kinase"/>
    <property type="match status" value="1"/>
</dbReference>
<evidence type="ECO:0000313" key="9">
    <source>
        <dbReference type="Proteomes" id="UP000425960"/>
    </source>
</evidence>
<keyword evidence="4" id="KW-0547">Nucleotide-binding</keyword>
<keyword evidence="3" id="KW-0808">Transferase</keyword>
<protein>
    <recommendedName>
        <fullName evidence="2">hydroxymethylpyrimidine kinase</fullName>
        <ecNumber evidence="2">2.7.1.49</ecNumber>
    </recommendedName>
</protein>
<dbReference type="FunFam" id="3.40.1190.20:FF:000003">
    <property type="entry name" value="Phosphomethylpyrimidine kinase ThiD"/>
    <property type="match status" value="1"/>
</dbReference>
<dbReference type="InterPro" id="IPR004399">
    <property type="entry name" value="HMP/HMP-P_kinase_dom"/>
</dbReference>
<organism evidence="8 9">
    <name type="scientific">Desulfosarcina ovata subsp. sediminis</name>
    <dbReference type="NCBI Taxonomy" id="885957"/>
    <lineage>
        <taxon>Bacteria</taxon>
        <taxon>Pseudomonadati</taxon>
        <taxon>Thermodesulfobacteriota</taxon>
        <taxon>Desulfobacteria</taxon>
        <taxon>Desulfobacterales</taxon>
        <taxon>Desulfosarcinaceae</taxon>
        <taxon>Desulfosarcina</taxon>
    </lineage>
</organism>
<reference evidence="8 9" key="1">
    <citation type="submission" date="2019-11" db="EMBL/GenBank/DDBJ databases">
        <title>Comparative genomics of hydrocarbon-degrading Desulfosarcina strains.</title>
        <authorList>
            <person name="Watanabe M."/>
            <person name="Kojima H."/>
            <person name="Fukui M."/>
        </authorList>
    </citation>
    <scope>NUCLEOTIDE SEQUENCE [LARGE SCALE GENOMIC DNA]</scope>
    <source>
        <strain evidence="8 9">28bB2T</strain>
    </source>
</reference>
<keyword evidence="5 8" id="KW-0418">Kinase</keyword>
<dbReference type="GO" id="GO:0009228">
    <property type="term" value="P:thiamine biosynthetic process"/>
    <property type="evidence" value="ECO:0007669"/>
    <property type="project" value="InterPro"/>
</dbReference>
<dbReference type="AlphaFoldDB" id="A0A5K7ZYY8"/>
<comment type="pathway">
    <text evidence="1">Cofactor biosynthesis; thiamine diphosphate biosynthesis.</text>
</comment>
<sequence length="270" mass="28336">MRVALAIAGSDSSGGAGIQADLKTFQALGVFGMSAVTAVTVQNTQKVFAIQEVRPEIVHDQITCLFDDLPIHAVKIGMVASVALIEAIARALQSVGTLPPVILDPVMVSKSGYALLQPDARNALVRHLFPLARVVTPNLPEAEALLGRTISDISAMKDAAREIASLGGGNVVVKGGHLGDQDATDVLFDGTAFKLLDSRRIDTVNTHGTGCTFSSAIAAHMARGVPFFDAVARAKTYITGAIAHALPLGRGCGPTHHFYDLYRRAGMEIG</sequence>
<gene>
    <name evidence="8" type="ORF">DSCO28_60390</name>
</gene>
<dbReference type="GO" id="GO:0009229">
    <property type="term" value="P:thiamine diphosphate biosynthetic process"/>
    <property type="evidence" value="ECO:0007669"/>
    <property type="project" value="UniProtKB-UniPathway"/>
</dbReference>
<evidence type="ECO:0000256" key="6">
    <source>
        <dbReference type="ARBA" id="ARBA00022840"/>
    </source>
</evidence>
<keyword evidence="6" id="KW-0067">ATP-binding</keyword>
<dbReference type="GO" id="GO:0005524">
    <property type="term" value="F:ATP binding"/>
    <property type="evidence" value="ECO:0007669"/>
    <property type="project" value="UniProtKB-KW"/>
</dbReference>
<evidence type="ECO:0000313" key="8">
    <source>
        <dbReference type="EMBL" id="BBO85473.1"/>
    </source>
</evidence>
<name>A0A5K7ZYY8_9BACT</name>
<dbReference type="Pfam" id="PF08543">
    <property type="entry name" value="Phos_pyr_kin"/>
    <property type="match status" value="1"/>
</dbReference>
<dbReference type="Gene3D" id="3.40.1190.20">
    <property type="match status" value="1"/>
</dbReference>
<feature type="domain" description="Pyridoxamine kinase/Phosphomethylpyrimidine kinase" evidence="7">
    <location>
        <begin position="11"/>
        <end position="256"/>
    </location>
</feature>
<dbReference type="SUPFAM" id="SSF53613">
    <property type="entry name" value="Ribokinase-like"/>
    <property type="match status" value="1"/>
</dbReference>
<dbReference type="GO" id="GO:0005829">
    <property type="term" value="C:cytosol"/>
    <property type="evidence" value="ECO:0007669"/>
    <property type="project" value="TreeGrafter"/>
</dbReference>
<dbReference type="GO" id="GO:0008972">
    <property type="term" value="F:phosphomethylpyrimidine kinase activity"/>
    <property type="evidence" value="ECO:0007669"/>
    <property type="project" value="InterPro"/>
</dbReference>
<dbReference type="CDD" id="cd01169">
    <property type="entry name" value="HMPP_kinase"/>
    <property type="match status" value="1"/>
</dbReference>
<evidence type="ECO:0000256" key="5">
    <source>
        <dbReference type="ARBA" id="ARBA00022777"/>
    </source>
</evidence>
<dbReference type="UniPathway" id="UPA00060">
    <property type="reaction ID" value="UER00138"/>
</dbReference>
<evidence type="ECO:0000256" key="4">
    <source>
        <dbReference type="ARBA" id="ARBA00022741"/>
    </source>
</evidence>
<dbReference type="KEGG" id="dov:DSCO28_60390"/>
<evidence type="ECO:0000256" key="1">
    <source>
        <dbReference type="ARBA" id="ARBA00004948"/>
    </source>
</evidence>
<dbReference type="EMBL" id="AP021876">
    <property type="protein sequence ID" value="BBO85473.1"/>
    <property type="molecule type" value="Genomic_DNA"/>
</dbReference>
<proteinExistence type="predicted"/>